<evidence type="ECO:0000313" key="2">
    <source>
        <dbReference type="EMBL" id="MBL0741410.1"/>
    </source>
</evidence>
<feature type="domain" description="BIG2" evidence="1">
    <location>
        <begin position="86"/>
        <end position="127"/>
    </location>
</feature>
<gene>
    <name evidence="2" type="ORF">JI741_09275</name>
</gene>
<sequence>MAKAQSARTLTAAVNGTTSNTDFWTSTVSLTTTVQTFGPFQFVSSNAAVRDEINSVLSFYLAKGVNIDVWIDKVTVKDVTTGWVAATSLIISPSRLSLVAGQTGQLSKSITPTTASEQNVKWTTSDAKWPQSTAKDW</sequence>
<organism evidence="2 3">
    <name type="scientific">Chryseolinea lacunae</name>
    <dbReference type="NCBI Taxonomy" id="2801331"/>
    <lineage>
        <taxon>Bacteria</taxon>
        <taxon>Pseudomonadati</taxon>
        <taxon>Bacteroidota</taxon>
        <taxon>Cytophagia</taxon>
        <taxon>Cytophagales</taxon>
        <taxon>Fulvivirgaceae</taxon>
        <taxon>Chryseolinea</taxon>
    </lineage>
</organism>
<proteinExistence type="predicted"/>
<comment type="caution">
    <text evidence="2">The sequence shown here is derived from an EMBL/GenBank/DDBJ whole genome shotgun (WGS) entry which is preliminary data.</text>
</comment>
<dbReference type="Gene3D" id="2.60.120.260">
    <property type="entry name" value="Galactose-binding domain-like"/>
    <property type="match status" value="1"/>
</dbReference>
<dbReference type="Pfam" id="PF02368">
    <property type="entry name" value="Big_2"/>
    <property type="match status" value="1"/>
</dbReference>
<evidence type="ECO:0000313" key="3">
    <source>
        <dbReference type="Proteomes" id="UP000613030"/>
    </source>
</evidence>
<dbReference type="Gene3D" id="2.60.40.1080">
    <property type="match status" value="1"/>
</dbReference>
<name>A0ABS1KQ08_9BACT</name>
<dbReference type="EMBL" id="JAERRB010000003">
    <property type="protein sequence ID" value="MBL0741410.1"/>
    <property type="molecule type" value="Genomic_DNA"/>
</dbReference>
<reference evidence="2 3" key="1">
    <citation type="submission" date="2021-01" db="EMBL/GenBank/DDBJ databases">
        <title>Chryseolinea sp. Jin1 Genome sequencing and assembly.</title>
        <authorList>
            <person name="Kim I."/>
        </authorList>
    </citation>
    <scope>NUCLEOTIDE SEQUENCE [LARGE SCALE GENOMIC DNA]</scope>
    <source>
        <strain evidence="2 3">Jin1</strain>
    </source>
</reference>
<dbReference type="InterPro" id="IPR003343">
    <property type="entry name" value="Big_2"/>
</dbReference>
<evidence type="ECO:0000259" key="1">
    <source>
        <dbReference type="Pfam" id="PF02368"/>
    </source>
</evidence>
<dbReference type="Proteomes" id="UP000613030">
    <property type="component" value="Unassembled WGS sequence"/>
</dbReference>
<protein>
    <submittedName>
        <fullName evidence="2">Ig-like domain-containing protein</fullName>
    </submittedName>
</protein>
<keyword evidence="3" id="KW-1185">Reference proteome</keyword>
<accession>A0ABS1KQ08</accession>